<evidence type="ECO:0000259" key="3">
    <source>
        <dbReference type="SMART" id="SM00278"/>
    </source>
</evidence>
<dbReference type="GO" id="GO:0015628">
    <property type="term" value="P:protein secretion by the type II secretion system"/>
    <property type="evidence" value="ECO:0007669"/>
    <property type="project" value="TreeGrafter"/>
</dbReference>
<proteinExistence type="predicted"/>
<keyword evidence="2" id="KW-1133">Transmembrane helix</keyword>
<dbReference type="InterPro" id="IPR019554">
    <property type="entry name" value="Soluble_ligand-bd"/>
</dbReference>
<dbReference type="EMBL" id="BMGC01000004">
    <property type="protein sequence ID" value="GGB22064.1"/>
    <property type="molecule type" value="Genomic_DNA"/>
</dbReference>
<dbReference type="Gene3D" id="3.10.560.10">
    <property type="entry name" value="Outer membrane lipoprotein wza domain like"/>
    <property type="match status" value="1"/>
</dbReference>
<comment type="caution">
    <text evidence="4">The sequence shown here is derived from an EMBL/GenBank/DDBJ whole genome shotgun (WGS) entry which is preliminary data.</text>
</comment>
<dbReference type="GO" id="GO:0003677">
    <property type="term" value="F:DNA binding"/>
    <property type="evidence" value="ECO:0007669"/>
    <property type="project" value="InterPro"/>
</dbReference>
<dbReference type="Gene3D" id="1.10.150.320">
    <property type="entry name" value="Photosystem II 12 kDa extrinsic protein"/>
    <property type="match status" value="1"/>
</dbReference>
<feature type="domain" description="Helix-hairpin-helix DNA-binding motif class 1" evidence="3">
    <location>
        <begin position="289"/>
        <end position="308"/>
    </location>
</feature>
<name>A0A916SXR8_9ACTN</name>
<dbReference type="InterPro" id="IPR003583">
    <property type="entry name" value="Hlx-hairpin-Hlx_DNA-bd_motif"/>
</dbReference>
<dbReference type="GO" id="GO:0015627">
    <property type="term" value="C:type II protein secretion system complex"/>
    <property type="evidence" value="ECO:0007669"/>
    <property type="project" value="TreeGrafter"/>
</dbReference>
<dbReference type="SMART" id="SM00278">
    <property type="entry name" value="HhH1"/>
    <property type="match status" value="2"/>
</dbReference>
<dbReference type="RefSeq" id="WP_229742152.1">
    <property type="nucleotide sequence ID" value="NZ_BMGC01000004.1"/>
</dbReference>
<evidence type="ECO:0000256" key="2">
    <source>
        <dbReference type="SAM" id="Phobius"/>
    </source>
</evidence>
<dbReference type="Pfam" id="PF12836">
    <property type="entry name" value="HHH_3"/>
    <property type="match status" value="1"/>
</dbReference>
<dbReference type="PANTHER" id="PTHR21180:SF32">
    <property type="entry name" value="ENDONUCLEASE_EXONUCLEASE_PHOSPHATASE FAMILY DOMAIN-CONTAINING PROTEIN 1"/>
    <property type="match status" value="1"/>
</dbReference>
<keyword evidence="5" id="KW-1185">Reference proteome</keyword>
<feature type="transmembrane region" description="Helical" evidence="2">
    <location>
        <begin position="88"/>
        <end position="107"/>
    </location>
</feature>
<protein>
    <recommendedName>
        <fullName evidence="3">Helix-hairpin-helix DNA-binding motif class 1 domain-containing protein</fullName>
    </recommendedName>
</protein>
<dbReference type="Pfam" id="PF10531">
    <property type="entry name" value="SLBB"/>
    <property type="match status" value="1"/>
</dbReference>
<dbReference type="Proteomes" id="UP000621454">
    <property type="component" value="Unassembled WGS sequence"/>
</dbReference>
<sequence length="311" mass="31016">MPNAALSPIAGPDPDEVTRRIVLPLRRTPASSMSSLPAPAWLYGPIDGADHDSGDPVAAADETADAADSDDRGHPGGRLRWQTSTAGAIALILVGLLACAVTAYSVFRSDSSTDVPVQFPASAGPTTTAPGAGGSSSAVATGAATQPAASAGEIVVSVVGLVRTPGLVHVPDGSRVADALTRAGGAREGADLLGLNLAQSVHDGDQILVGYADTDGGTPIRSIVISDAPVDASSVQDSGQAGVAESGGAKVDLNSADVAALDALPGVGPVTAASILDWRERNGRFTSVDQLGEVDGIGPARLARLRDLVTV</sequence>
<accession>A0A916SXR8</accession>
<dbReference type="InterPro" id="IPR051675">
    <property type="entry name" value="Endo/Exo/Phosphatase_dom_1"/>
</dbReference>
<dbReference type="InterPro" id="IPR010994">
    <property type="entry name" value="RuvA_2-like"/>
</dbReference>
<dbReference type="GO" id="GO:0006281">
    <property type="term" value="P:DNA repair"/>
    <property type="evidence" value="ECO:0007669"/>
    <property type="project" value="InterPro"/>
</dbReference>
<dbReference type="PANTHER" id="PTHR21180">
    <property type="entry name" value="ENDONUCLEASE/EXONUCLEASE/PHOSPHATASE FAMILY DOMAIN-CONTAINING PROTEIN 1"/>
    <property type="match status" value="1"/>
</dbReference>
<evidence type="ECO:0000256" key="1">
    <source>
        <dbReference type="SAM" id="MobiDB-lite"/>
    </source>
</evidence>
<feature type="region of interest" description="Disordered" evidence="1">
    <location>
        <begin position="47"/>
        <end position="79"/>
    </location>
</feature>
<reference evidence="4" key="1">
    <citation type="journal article" date="2014" name="Int. J. Syst. Evol. Microbiol.">
        <title>Complete genome sequence of Corynebacterium casei LMG S-19264T (=DSM 44701T), isolated from a smear-ripened cheese.</title>
        <authorList>
            <consortium name="US DOE Joint Genome Institute (JGI-PGF)"/>
            <person name="Walter F."/>
            <person name="Albersmeier A."/>
            <person name="Kalinowski J."/>
            <person name="Ruckert C."/>
        </authorList>
    </citation>
    <scope>NUCLEOTIDE SEQUENCE</scope>
    <source>
        <strain evidence="4">CGMCC 1.12827</strain>
    </source>
</reference>
<organism evidence="4 5">
    <name type="scientific">Gordonia jinhuaensis</name>
    <dbReference type="NCBI Taxonomy" id="1517702"/>
    <lineage>
        <taxon>Bacteria</taxon>
        <taxon>Bacillati</taxon>
        <taxon>Actinomycetota</taxon>
        <taxon>Actinomycetes</taxon>
        <taxon>Mycobacteriales</taxon>
        <taxon>Gordoniaceae</taxon>
        <taxon>Gordonia</taxon>
    </lineage>
</organism>
<keyword evidence="2" id="KW-0812">Transmembrane</keyword>
<evidence type="ECO:0000313" key="5">
    <source>
        <dbReference type="Proteomes" id="UP000621454"/>
    </source>
</evidence>
<evidence type="ECO:0000313" key="4">
    <source>
        <dbReference type="EMBL" id="GGB22064.1"/>
    </source>
</evidence>
<keyword evidence="2" id="KW-0472">Membrane</keyword>
<dbReference type="AlphaFoldDB" id="A0A916SXR8"/>
<gene>
    <name evidence="4" type="ORF">GCM10011489_07750</name>
</gene>
<feature type="domain" description="Helix-hairpin-helix DNA-binding motif class 1" evidence="3">
    <location>
        <begin position="259"/>
        <end position="278"/>
    </location>
</feature>
<reference evidence="4" key="2">
    <citation type="submission" date="2020-09" db="EMBL/GenBank/DDBJ databases">
        <authorList>
            <person name="Sun Q."/>
            <person name="Zhou Y."/>
        </authorList>
    </citation>
    <scope>NUCLEOTIDE SEQUENCE</scope>
    <source>
        <strain evidence="4">CGMCC 1.12827</strain>
    </source>
</reference>
<dbReference type="SUPFAM" id="SSF47781">
    <property type="entry name" value="RuvA domain 2-like"/>
    <property type="match status" value="1"/>
</dbReference>